<protein>
    <recommendedName>
        <fullName evidence="5">FZ domain-containing protein</fullName>
    </recommendedName>
</protein>
<keyword evidence="2" id="KW-0472">Membrane</keyword>
<evidence type="ECO:0000256" key="1">
    <source>
        <dbReference type="SAM" id="MobiDB-lite"/>
    </source>
</evidence>
<reference evidence="3" key="1">
    <citation type="journal article" date="2020" name="Stud. Mycol.">
        <title>101 Dothideomycetes genomes: a test case for predicting lifestyles and emergence of pathogens.</title>
        <authorList>
            <person name="Haridas S."/>
            <person name="Albert R."/>
            <person name="Binder M."/>
            <person name="Bloem J."/>
            <person name="Labutti K."/>
            <person name="Salamov A."/>
            <person name="Andreopoulos B."/>
            <person name="Baker S."/>
            <person name="Barry K."/>
            <person name="Bills G."/>
            <person name="Bluhm B."/>
            <person name="Cannon C."/>
            <person name="Castanera R."/>
            <person name="Culley D."/>
            <person name="Daum C."/>
            <person name="Ezra D."/>
            <person name="Gonzalez J."/>
            <person name="Henrissat B."/>
            <person name="Kuo A."/>
            <person name="Liang C."/>
            <person name="Lipzen A."/>
            <person name="Lutzoni F."/>
            <person name="Magnuson J."/>
            <person name="Mondo S."/>
            <person name="Nolan M."/>
            <person name="Ohm R."/>
            <person name="Pangilinan J."/>
            <person name="Park H.-J."/>
            <person name="Ramirez L."/>
            <person name="Alfaro M."/>
            <person name="Sun H."/>
            <person name="Tritt A."/>
            <person name="Yoshinaga Y."/>
            <person name="Zwiers L.-H."/>
            <person name="Turgeon B."/>
            <person name="Goodwin S."/>
            <person name="Spatafora J."/>
            <person name="Crous P."/>
            <person name="Grigoriev I."/>
        </authorList>
    </citation>
    <scope>NUCLEOTIDE SEQUENCE</scope>
    <source>
        <strain evidence="3">CBS 473.64</strain>
    </source>
</reference>
<dbReference type="InterPro" id="IPR024338">
    <property type="entry name" value="MID1/Yam8"/>
</dbReference>
<keyword evidence="2" id="KW-1133">Transmembrane helix</keyword>
<gene>
    <name evidence="3" type="ORF">P280DRAFT_399935</name>
</gene>
<accession>A0A6A6S0X7</accession>
<dbReference type="PANTHER" id="PTHR39142:SF1">
    <property type="entry name" value="AEL197CP"/>
    <property type="match status" value="1"/>
</dbReference>
<proteinExistence type="predicted"/>
<evidence type="ECO:0008006" key="5">
    <source>
        <dbReference type="Google" id="ProtNLM"/>
    </source>
</evidence>
<feature type="transmembrane region" description="Helical" evidence="2">
    <location>
        <begin position="645"/>
        <end position="664"/>
    </location>
</feature>
<dbReference type="Pfam" id="PF12929">
    <property type="entry name" value="Mid1"/>
    <property type="match status" value="1"/>
</dbReference>
<dbReference type="Proteomes" id="UP000799753">
    <property type="component" value="Unassembled WGS sequence"/>
</dbReference>
<evidence type="ECO:0000313" key="4">
    <source>
        <dbReference type="Proteomes" id="UP000799753"/>
    </source>
</evidence>
<dbReference type="OrthoDB" id="5405745at2759"/>
<keyword evidence="4" id="KW-1185">Reference proteome</keyword>
<dbReference type="GO" id="GO:0098703">
    <property type="term" value="P:calcium ion import across plasma membrane"/>
    <property type="evidence" value="ECO:0007669"/>
    <property type="project" value="InterPro"/>
</dbReference>
<sequence length="665" mass="73198">MQLPKLTPLQSRLLASAIASSLVIVLWICFQPHNFVYAAEIPVPEFVQHSELEEPIPQALPNAPAIDVRGNILEGGIEGGAYEGGYVPDFEYFDRSLIGRQDEEVRNLTKDESKTVELSPNTTVFFIFEKGQKSKSTRSVVVDGLDELDEPSAENNSNGDAIREEASEGPDGELVKRQTLNRTVYISVNTCQQPAPSINLITSPPPQLSLHVSSTEQKPEKGKNNVASIDFIGGYANFTTNTTRDLYIGVSAPGLTDGWNGSWSFDLAASTDGYYHSYDNDSQYMYMIDTDSDSTLFVTYNLTSSNSSAAVSDWAEWINNFTMYAFPTGNWSDMTGLERSYCGLKNQFDTTNKIQVKSNITTQFGGEHPKALFNVQGLETNKTYTGFLAVGGNTQAMQLPLGLAKEDGEVTVRGGGQVFKQFSWTTKADDSCQVLFGLPFCSKVAYAVPSSTKFKTDDAGLIALYDTLASSYYENFTRSLDQIACETTSTAQYSLARNCTHCAEDYKAWLCSVVIPRCEDFTATDPWLQDRNIGMLFSNGSLPYAYNTTKEYNATRRDRLSYNQSRVPMIDEQIQPGPYKELLPCQDLCWDIVRSCPAQLGFACPNPPADQLTYGARDPDGKILMCNFPGAVVSLNQMRGGVEMVGVRTALVVTVAGLAILFGIM</sequence>
<evidence type="ECO:0000256" key="2">
    <source>
        <dbReference type="SAM" id="Phobius"/>
    </source>
</evidence>
<dbReference type="EMBL" id="MU006784">
    <property type="protein sequence ID" value="KAF2640711.1"/>
    <property type="molecule type" value="Genomic_DNA"/>
</dbReference>
<evidence type="ECO:0000313" key="3">
    <source>
        <dbReference type="EMBL" id="KAF2640711.1"/>
    </source>
</evidence>
<dbReference type="PANTHER" id="PTHR39142">
    <property type="entry name" value="MID1P"/>
    <property type="match status" value="1"/>
</dbReference>
<dbReference type="AlphaFoldDB" id="A0A6A6S0X7"/>
<dbReference type="GO" id="GO:0005262">
    <property type="term" value="F:calcium channel activity"/>
    <property type="evidence" value="ECO:0007669"/>
    <property type="project" value="InterPro"/>
</dbReference>
<organism evidence="3 4">
    <name type="scientific">Massarina eburnea CBS 473.64</name>
    <dbReference type="NCBI Taxonomy" id="1395130"/>
    <lineage>
        <taxon>Eukaryota</taxon>
        <taxon>Fungi</taxon>
        <taxon>Dikarya</taxon>
        <taxon>Ascomycota</taxon>
        <taxon>Pezizomycotina</taxon>
        <taxon>Dothideomycetes</taxon>
        <taxon>Pleosporomycetidae</taxon>
        <taxon>Pleosporales</taxon>
        <taxon>Massarineae</taxon>
        <taxon>Massarinaceae</taxon>
        <taxon>Massarina</taxon>
    </lineage>
</organism>
<keyword evidence="2" id="KW-0812">Transmembrane</keyword>
<feature type="region of interest" description="Disordered" evidence="1">
    <location>
        <begin position="145"/>
        <end position="174"/>
    </location>
</feature>
<name>A0A6A6S0X7_9PLEO</name>